<dbReference type="PIRSF" id="PIRSF010340">
    <property type="entry name" value="Midasin"/>
    <property type="match status" value="1"/>
</dbReference>
<evidence type="ECO:0000256" key="5">
    <source>
        <dbReference type="ARBA" id="ARBA00022741"/>
    </source>
</evidence>
<reference evidence="12" key="2">
    <citation type="submission" date="2021-01" db="UniProtKB">
        <authorList>
            <consortium name="EnsemblPlants"/>
        </authorList>
    </citation>
    <scope>IDENTIFICATION</scope>
</reference>
<keyword evidence="8 9" id="KW-0539">Nucleus</keyword>
<evidence type="ECO:0000256" key="9">
    <source>
        <dbReference type="PIRNR" id="PIRNR010340"/>
    </source>
</evidence>
<evidence type="ECO:0000259" key="11">
    <source>
        <dbReference type="PROSITE" id="PS50234"/>
    </source>
</evidence>
<keyword evidence="13" id="KW-1185">Reference proteome</keyword>
<dbReference type="SUPFAM" id="SSF52540">
    <property type="entry name" value="P-loop containing nucleoside triphosphate hydrolases"/>
    <property type="match status" value="6"/>
</dbReference>
<evidence type="ECO:0000256" key="7">
    <source>
        <dbReference type="ARBA" id="ARBA00023186"/>
    </source>
</evidence>
<dbReference type="PANTHER" id="PTHR48103">
    <property type="entry name" value="MIDASIN-RELATED"/>
    <property type="match status" value="1"/>
</dbReference>
<dbReference type="GO" id="GO:0030687">
    <property type="term" value="C:preribosome, large subunit precursor"/>
    <property type="evidence" value="ECO:0007669"/>
    <property type="project" value="TreeGrafter"/>
</dbReference>
<comment type="subcellular location">
    <subcellularLocation>
        <location evidence="1">Nucleus</location>
        <location evidence="1">Nucleolus</location>
    </subcellularLocation>
    <subcellularLocation>
        <location evidence="2">Nucleus</location>
        <location evidence="2">Nucleoplasm</location>
    </subcellularLocation>
</comment>
<feature type="compositionally biased region" description="Basic and acidic residues" evidence="10">
    <location>
        <begin position="4886"/>
        <end position="4903"/>
    </location>
</feature>
<feature type="compositionally biased region" description="Basic and acidic residues" evidence="10">
    <location>
        <begin position="4738"/>
        <end position="4762"/>
    </location>
</feature>
<dbReference type="FunFam" id="3.40.50.300:FF:002238">
    <property type="entry name" value="Midasin"/>
    <property type="match status" value="1"/>
</dbReference>
<evidence type="ECO:0000256" key="2">
    <source>
        <dbReference type="ARBA" id="ARBA00004642"/>
    </source>
</evidence>
<dbReference type="Gramene" id="QL05p009063:mrna">
    <property type="protein sequence ID" value="QL05p009063:mrna"/>
    <property type="gene ID" value="QL05p009063"/>
</dbReference>
<dbReference type="Pfam" id="PF21108">
    <property type="entry name" value="MDN1_4th"/>
    <property type="match status" value="1"/>
</dbReference>
<dbReference type="InterPro" id="IPR002035">
    <property type="entry name" value="VWF_A"/>
</dbReference>
<dbReference type="FunFam" id="3.40.50.300:FF:000142">
    <property type="entry name" value="Midasin"/>
    <property type="match status" value="1"/>
</dbReference>
<dbReference type="SUPFAM" id="SSF53300">
    <property type="entry name" value="vWA-like"/>
    <property type="match status" value="1"/>
</dbReference>
<dbReference type="GO" id="GO:0005730">
    <property type="term" value="C:nucleolus"/>
    <property type="evidence" value="ECO:0007669"/>
    <property type="project" value="UniProtKB-SubCell"/>
</dbReference>
<evidence type="ECO:0000256" key="6">
    <source>
        <dbReference type="ARBA" id="ARBA00022840"/>
    </source>
</evidence>
<dbReference type="InterPro" id="IPR025662">
    <property type="entry name" value="Sigma_54_int_dom_ATP-bd_1"/>
</dbReference>
<dbReference type="GO" id="GO:0005524">
    <property type="term" value="F:ATP binding"/>
    <property type="evidence" value="ECO:0007669"/>
    <property type="project" value="UniProtKB-KW"/>
</dbReference>
<dbReference type="InterPro" id="IPR040848">
    <property type="entry name" value="AAA_lid_7"/>
</dbReference>
<dbReference type="Proteomes" id="UP000594261">
    <property type="component" value="Chromosome 5"/>
</dbReference>
<keyword evidence="7 9" id="KW-0143">Chaperone</keyword>
<feature type="compositionally biased region" description="Acidic residues" evidence="10">
    <location>
        <begin position="4691"/>
        <end position="4706"/>
    </location>
</feature>
<evidence type="ECO:0000256" key="4">
    <source>
        <dbReference type="ARBA" id="ARBA00017143"/>
    </source>
</evidence>
<feature type="region of interest" description="Disordered" evidence="10">
    <location>
        <begin position="4682"/>
        <end position="5013"/>
    </location>
</feature>
<dbReference type="InterPro" id="IPR011704">
    <property type="entry name" value="ATPase_dyneun-rel_AAA"/>
</dbReference>
<dbReference type="InterPro" id="IPR036465">
    <property type="entry name" value="vWFA_dom_sf"/>
</dbReference>
<dbReference type="GO" id="GO:0016887">
    <property type="term" value="F:ATP hydrolysis activity"/>
    <property type="evidence" value="ECO:0007669"/>
    <property type="project" value="InterPro"/>
</dbReference>
<dbReference type="InParanoid" id="A0A7N2LK58"/>
<gene>
    <name evidence="12" type="primary">LOC115989521</name>
</gene>
<feature type="compositionally biased region" description="Acidic residues" evidence="10">
    <location>
        <begin position="5136"/>
        <end position="5147"/>
    </location>
</feature>
<dbReference type="Pfam" id="PF17867">
    <property type="entry name" value="AAA_lid_7"/>
    <property type="match status" value="3"/>
</dbReference>
<dbReference type="InterPro" id="IPR027417">
    <property type="entry name" value="P-loop_NTPase"/>
</dbReference>
<reference evidence="12 13" key="1">
    <citation type="journal article" date="2016" name="G3 (Bethesda)">
        <title>First Draft Assembly and Annotation of the Genome of a California Endemic Oak Quercus lobata Nee (Fagaceae).</title>
        <authorList>
            <person name="Sork V.L."/>
            <person name="Fitz-Gibbon S.T."/>
            <person name="Puiu D."/>
            <person name="Crepeau M."/>
            <person name="Gugger P.F."/>
            <person name="Sherman R."/>
            <person name="Stevens K."/>
            <person name="Langley C.H."/>
            <person name="Pellegrini M."/>
            <person name="Salzberg S.L."/>
        </authorList>
    </citation>
    <scope>NUCLEOTIDE SEQUENCE [LARGE SCALE GENOMIC DNA]</scope>
    <source>
        <strain evidence="12 13">cv. SW786</strain>
    </source>
</reference>
<dbReference type="FunFam" id="3.40.50.300:FF:001861">
    <property type="entry name" value="Midasin"/>
    <property type="match status" value="1"/>
</dbReference>
<evidence type="ECO:0000313" key="13">
    <source>
        <dbReference type="Proteomes" id="UP000594261"/>
    </source>
</evidence>
<dbReference type="FunCoup" id="A0A7N2LK58">
    <property type="interactions" value="2537"/>
</dbReference>
<dbReference type="FunFam" id="3.40.50.300:FF:001368">
    <property type="entry name" value="Midasin"/>
    <property type="match status" value="1"/>
</dbReference>
<evidence type="ECO:0000256" key="1">
    <source>
        <dbReference type="ARBA" id="ARBA00004604"/>
    </source>
</evidence>
<keyword evidence="6 9" id="KW-0067">ATP-binding</keyword>
<feature type="region of interest" description="Disordered" evidence="10">
    <location>
        <begin position="5125"/>
        <end position="5152"/>
    </location>
</feature>
<dbReference type="Pfam" id="PF17865">
    <property type="entry name" value="AAA_lid_5"/>
    <property type="match status" value="1"/>
</dbReference>
<dbReference type="PROSITE" id="PS50234">
    <property type="entry name" value="VWFA"/>
    <property type="match status" value="1"/>
</dbReference>
<feature type="compositionally biased region" description="Acidic residues" evidence="10">
    <location>
        <begin position="4830"/>
        <end position="4840"/>
    </location>
</feature>
<dbReference type="GO" id="GO:0000027">
    <property type="term" value="P:ribosomal large subunit assembly"/>
    <property type="evidence" value="ECO:0007669"/>
    <property type="project" value="InterPro"/>
</dbReference>
<keyword evidence="5 9" id="KW-0547">Nucleotide-binding</keyword>
<accession>A0A7N2LK58</accession>
<dbReference type="PROSITE" id="PS00675">
    <property type="entry name" value="SIGMA54_INTERACT_1"/>
    <property type="match status" value="1"/>
</dbReference>
<dbReference type="InterPro" id="IPR003593">
    <property type="entry name" value="AAA+_ATPase"/>
</dbReference>
<dbReference type="FunFam" id="3.40.50.300:FF:000582">
    <property type="entry name" value="Midasin"/>
    <property type="match status" value="1"/>
</dbReference>
<feature type="region of interest" description="Disordered" evidence="10">
    <location>
        <begin position="5061"/>
        <end position="5088"/>
    </location>
</feature>
<dbReference type="InterPro" id="IPR041190">
    <property type="entry name" value="Midasin_AAA_lid_5"/>
</dbReference>
<protein>
    <recommendedName>
        <fullName evidence="4 9">Midasin</fullName>
    </recommendedName>
</protein>
<dbReference type="EnsemblPlants" id="QL05p009063:mrna">
    <property type="protein sequence ID" value="QL05p009063:mrna"/>
    <property type="gene ID" value="QL05p009063"/>
</dbReference>
<evidence type="ECO:0000256" key="10">
    <source>
        <dbReference type="SAM" id="MobiDB-lite"/>
    </source>
</evidence>
<feature type="compositionally biased region" description="Acidic residues" evidence="10">
    <location>
        <begin position="4768"/>
        <end position="4794"/>
    </location>
</feature>
<feature type="compositionally biased region" description="Polar residues" evidence="10">
    <location>
        <begin position="5069"/>
        <end position="5079"/>
    </location>
</feature>
<dbReference type="Gene3D" id="3.40.50.300">
    <property type="entry name" value="P-loop containing nucleotide triphosphate hydrolases"/>
    <property type="match status" value="7"/>
</dbReference>
<dbReference type="InterPro" id="IPR012099">
    <property type="entry name" value="Midasin"/>
</dbReference>
<feature type="compositionally biased region" description="Basic and acidic residues" evidence="10">
    <location>
        <begin position="4798"/>
        <end position="4814"/>
    </location>
</feature>
<organism evidence="12 13">
    <name type="scientific">Quercus lobata</name>
    <name type="common">Valley oak</name>
    <dbReference type="NCBI Taxonomy" id="97700"/>
    <lineage>
        <taxon>Eukaryota</taxon>
        <taxon>Viridiplantae</taxon>
        <taxon>Streptophyta</taxon>
        <taxon>Embryophyta</taxon>
        <taxon>Tracheophyta</taxon>
        <taxon>Spermatophyta</taxon>
        <taxon>Magnoliopsida</taxon>
        <taxon>eudicotyledons</taxon>
        <taxon>Gunneridae</taxon>
        <taxon>Pentapetalae</taxon>
        <taxon>rosids</taxon>
        <taxon>fabids</taxon>
        <taxon>Fagales</taxon>
        <taxon>Fagaceae</taxon>
        <taxon>Quercus</taxon>
    </lineage>
</organism>
<evidence type="ECO:0000313" key="12">
    <source>
        <dbReference type="EnsemblPlants" id="QL05p009063:mrna"/>
    </source>
</evidence>
<sequence>MAMDGSFSLQFSLQRFLDRCPELRSFPQFDSLANERDIVTEEEVVKVLGEVFLHPNYTIPLMGCFRPIARKIVDKAVGLLWHLGKSNVNDMSVEVEEEEDLNEVVSVIEHYNQAGRRLDLHELACLAFCRALDLAPFLLGSILKYFEFAPPPFERISKEGKNPWLCDKVGTCILCAARTSYRLLLVDSEIFSKLRNWNWSCFLDLVKQTSNPDLSSSAADNTVIADIKWCGIQILSVILKTSHIPTPHFSIEATEAFSCFLRWKEFCQDTSLEKAGLYIKSSEQNELSSPSRSIDFNQENCLYSSGLCSLAISSSQVDEIEPPTRSKRLAKGEDTSVGNMFFLTSAVKKSFEMVMLAVIQKWPVLLYGPAGAGKSALIHKLAQDSRNQVLSIHMDDQIDGKTLMGSYVCTEQPGEFRWQPGSLTQAVQNGFWVVFEDVDKAPSDVQSIILPLLEGAKSFSNGHGEEITVAESFRLFSTISTSRFDISRSSEGGKLGVFWRKVMIVPPSKEDLQNIIKAWYPNLEPISEKLIETFERVNSSPVHQLAGFHPRNSAVSYLSRFSLRDLLKWCKRILGLGFSFSGDGLSAYECNCIYQEAVDIFAAFSTSAENRLTIMKDIAKMWAVPASVTESLYPHSKPMIQELHTDLKIGRVLLQRTQIVLHSQKKPFAEIRSSLHVLERIACSVKFNEPVLLVGETGTGKTTLVQYLATKLGQKLTVLNLSQQSDVADLLGGFKPMDAQFVCFPLYKEFEDLFSKTFSMKVNVDFLAHLQKHLSNKNWKMLLAGFQKGVDSFHKFVQEGRSRSGKKRKKPLNEERYKAWDNFSLKLETARGQIGASSGMMFSFVEGAFVTALRNGEWILLDEVNLAPPETLQRVIGVLEGENGSLCLAERGDVNYIQRHPNFRIFACMNPATDAGKRDLPFSLRSRFTEYFVDDVLDDKDLTLFINQFIDDSKSNRELVNKIVRFYKAAKKESEDRLQDGANQKPQYSLRSLYRSLEYTRKAEREFGFPKAIYDGFCMFFLTLLDGPSAEIMNQMILSYLLGRNMPPHVPFDGYLNLKEKFKLIIKKKEKSESGLENYVLTKSVKEHLSNLARAIFIKRYPVLLQGPTSSGKTSLVQYLAAITDHEFVRINNHEHTDLQEYLGSYITDASGKLVFHEGVLVKAVRNGYWIVLDELNLAPSDVLEALNRLLDDNRELFVPELQETIRAHPDFMLFATQNPPTFYGGRKMLSRAFRNRFVEIHVDEIPENELSTILEERCKVPESYAKKMVDVMKELQLLRQRSKVFAGKHGFITPRDLFRWAHRFKKFGSSYEDLARDGYYLLAERLRDEDEKYVVQEVLERHLRVKLAKDELYKQGTVAGNPSFRPCDGAGVSETFQNVIWTKSMWRLFFLVKRCYELKEPVLLVGETGGGKTTVCQLLSSDLGLKLHILNCHQYTETSDFLGGFYPIRERSRLIAKYKEIMEQVMTLEAFICHPLESTISSDISQASSTLDQLTKMIAHSKQGLALGSDVTMDFENMIEELSNLHQKWQTIFMWQDGPLVEAMKDGDLFLVDEISLADDSVLERLNSVLEPERKLSLAEKGGSVLEKITAHQNFFVLATMNPGGDYGKKELSPALRNRFTEIWVPPVGDPNELKSIALQRFSNPKLSHIVDAMLSFWEWFNQLHPGRMLTVRDLLSWVAFINMTERSLGPEFAFLHGAFLVLLDGLSLGTGISKKDAVELRQRCLHFLLEKLTVETNNLIYTKLSRMENFGWGDLGMTADISCTGNMQCDNIFGIDPFYIEKGCESCEVGEFEFLAPTTCRNALRVLRAMQLPKPVLLEGSPGVGKTSLIVALGKFSGHRVVRINLSEQTDIMDLLGSDLPVESDEGIKFAWSDGILLQALKEGCWVLLDELNLAPQSVLEGLNAILDHRAEVFIPELGCTFKCPSSFRVFACQNPSHQGGGRKGLPKSFLNRFTKVYVDELAEGDYLFICSSLYPSIPRSILIKLISFNKRLHEETMLYHKFAQDGSPWEFNLRDVIRSCQIIQGAVENLRDYSFLNILYIQRMRTEVDRREVIQLFEQVFEVKSFINPYPRVQLNSQYLIVGNTAIKRNLFQSSKISSSQLKVMPEIRQCLEAAAHCIQHQWLSILIGQSSSGKTSLIRLLAQLTGNVLNELNLSAATDISELLGCFEQYDASRNFRFVVDQVECYVKEYYSLQLESSKEASISERNDQLIAKCIALKSMDCNFLSGSTEHAEKGKRITDSLSLLVEIIEQLKDLKKNDLPLSWSIRDLDRAMKTILKLQEDYQKRSFSAKFEWVMGPLIKAIERGEWIVLENANLCNPTVLDRLNSLVEPSGSITLNECGIVDGKPVVLHPHPNFRMFLTVNPNYGEVSRAMRNRGVEIFMMQPYWLLDEGSGYSSVQIELKDVERFLILSGIPGGRLVESMAKSHVFARNEGSRLNISITYLELSHWVQLFHQLLMNGNQPLWSLHVSWEHTYLSSFGEAEGGNIIGHAKSTYLSVIELSDSSLAFTLCLPGGWPMPLKVMDFVWYSKETCVKQNCMYLEFLGAQFASFESGIFSGHKSAYLINVKKLEQKMFPKSSNSTVSNFGKTELALANKMLEFAANWAIEQATENDLELYLLWFNWFSAQLQPFCQFFSSFLMLIKRVMDHPVWKYISQRHCEVASLHQVDFGLLPIPMLSLELVNLMASKDMAESCSLFLSNAINCLGPLRVSCQQWNAQSSHEHSDEAQGSVLKSLRVIEEEILHKFVDSSYMFMESPSFAVLIQLYTDLLEDHILFWNGVNSDPTTSSNVEQLRISWRSLMKDVTKLKEKLSDVCPEAAEIVLRESKNLENFANLFHKEHQLSLLCEKSLLWIHGGHPFLPPSANLFHKQHQLSVLCEVLWPTNSNSRVQAVNRSLIEVVASSNPELRFLAMQGVSMSLYIMGRCNDVEDDVPVVQQLEEMHQMLSERFKQEKHKLEANLGFSEHISSEANSAACCIFCPEILCRKSGFDSWQDTLPLIDRTSLFLDIMLLQKLSSFLLLDPKRLQLDLGTVTNLLESGLKYSLTFSSRPPQMFLPHQKILWTMDAWTSMDAVNGKIASFVLEMWFRWHQSLWIHQPVFIKNFSKIGDYDIPLPDMLVQPVNTATVFQILQGASAIREYDVRCLKLRVASCNLWNSSVTGTKFHHILLSMARSLFHQIIYAHKKSFDSNDFATIKSNLCALSENSVKEDLQQMSSLILSSSHGRLKESVQKYIEPLLKDLYLHCESTDFHYILGCAWLRIGGLRFHLLLSSDDLDPAMKYYWKNSQLAEKIASLKLEIQVRQECGYLAGHFSTREDDNRRTLALENLEVELRRVQRKIVFRSDPGKFMKLKHDCKEFFKKCDGLLKCITPLEVMVSNIEAMGLPQIVDQVCNWQDTATCFVGRLSEEYAEYVDVVQPVQVAVYEMKLGSSLVLASVFQKDLLRMVELDDMDLIMGTIYSFMRFPRGFPSKLISVNLSSTQPQLLSYDIDIPTIFSAADMTLLEKLVTFSNGVAVDKVSVMQLKASLHQNVLVRVAHHVANAQLMDKESFKLLHKIFKEFSNLWVSMKIQAKTKKDYDSQQYKFKPRAFQIERIIEVDISTLGKSMGNDSFSEWKALLSEEKLTTMETSKEQEALEEEWDVIEESILNNMVDIHNHLFGSNNLVALETFQISDAERLLSFTDSYRLGVGMIKGFGSLFLSSLDAKLVPEHLLRLCLEHEQTIASCRSACKYNFYKDSNAPLMAKMVKLLSPIQQQILSLLNEWEDHHGLQSIMGVIKMLVNIPFSTPLAKALSGLQFLLHRVQALHENGSKFSLADQLEPILDLMSSWKKLEFGSWPALLDEVQDQYEINAAKLWCPLYTILQPRDSVDTVGYDLSTIQSLEEFINTSSIGEFRKRLQLLFAFLGQFETGRCLNIYSCPSDMENLKILYNVFGFYVQFLPTILEHIKTIRRNIEVELKELLKLCGWERSESLLSIKNSKSTRNKLRDLIEKYNDHLQKPVLPFLNQYALQRGTNAQLLNGQKLLNEFSEKNIGMCNAPFDLTAFCDEDRLFYADWRKKVDHALQELHLERDSDFDTPFLHFKPAEEVGSILRQCSASQSTCLLYQEQWKDVWCTIENIYQTVVHCGDLWKDTNKSLGKRRAFSELLKLLESSGMSRHKSIYMEGQHKSWWFLEPSYDVQHLLVTQSRLAPGALDVAAASKFQSFPHETLVAEWKTASEYYFKSIASVLLLQQICLNSHKDITREQVDRSGAFLNQLIEIQQKQQVAVNDFAKQLKRLRESVSTLENLYPNSPTTDIETVSVCHIKNKHGTLKCLWQQKELFDGLCVMLNEASLVLRTFEDTHLNTCHGVKTAANRVLAFIGKFVPDFQKSKEALDYYLLGQNRSTATLAGTSHCYVITKQMEQLVSQNFQAIKNFEEHLLAFQKQDVDSSSVIEVLFSHFEVVFRKGELMEEEYNSLPSINEHTEGNSSGFIEALNSTFEHITDALRRLGSSSSGQNLPEESVGNITSWEFLFNSFVVDLRLDLLCDKLLKTMFFAEKLLNHSSIDISSNSQIGAQFKHLHVSVNIILNFGDALLQDLLAMYRTVSMVTHVLASVFASLFSKGFGISAEDQVDDGTRDRSEDANGTGMGEGAGMNDVSDQITDEDQLIGALDKPGEEQDASNEVPNKNEKGIEMEQDFAADAQSVSEDSAEDNNDDDSEDEQLESAMGETGANSEAVDEKLWDKDEDEPPSNSNEKYESGSSVRDRDTSSRELRAKEDSAATTDEPGELNADEPAELNSDELDKQDDEIGSEDNLADRENIEDMKLDKEEAFADPTGLNPDESNQCSDEDMDTDEKEVADSVEGADPVENEESDEKGNHEEENTNATDETMGEAEAEQVGGSPERDDPGRDHEENVEKNLTKPSNDMFKPGISDLISDHVPNAESATQPKGDSQAPDSRNIAPQSNWSSGNDAQNDFAPSKGLPSTNTTEMDIEVADSSNSGRFTDDQPKSQFPQHEPSSTQKTQTNPYRNVGDALEEWKERVKVSVDLQADNRESQDEIEDANEDEYGFVSEFEKGTAQALGPATSEQVDRNVNGNKLDEDGLTVHRDDLADMEIEKQNSEAPPLKSSASMQRSKIEEHMQLTDLEKSPNEGSEEVQSLDDDNPGSLSESLVSVKKSYLSEGIHQFSKLSVDDELGKAQDPDEVSNDVNNNATALWRRYELQTTRLSQELAEQLRLVLEPTLASKLQGDYKTGKRINMKKVIPYIASHYRKDKIWLRRTRPNKRDYQVVIAVDDSRSMSESCCGDVAIEALVTVCRAMSQLEMGNLAVTSFGKKGNIRLLHDFDQSFTGEAGIKMISSLTFKQENTIADEPVVDLLTYLNNMLDVAVAKARLPSGQNPLQQLVLIIADGRFHEKENLKRCVRDALSRKRMVAFLLLDSPQESIMDLMEASFEGGSIKFSKYMDSFPFPYYIVLRNIEALPRTLSDLLRQWFELMQYWRE</sequence>
<dbReference type="Pfam" id="PF07728">
    <property type="entry name" value="AAA_5"/>
    <property type="match status" value="8"/>
</dbReference>
<dbReference type="SMART" id="SM00382">
    <property type="entry name" value="AAA"/>
    <property type="match status" value="5"/>
</dbReference>
<evidence type="ECO:0000256" key="3">
    <source>
        <dbReference type="ARBA" id="ARBA00007188"/>
    </source>
</evidence>
<feature type="compositionally biased region" description="Polar residues" evidence="10">
    <location>
        <begin position="4993"/>
        <end position="5012"/>
    </location>
</feature>
<dbReference type="InterPro" id="IPR048617">
    <property type="entry name" value="MDN1_AAA_lid_4"/>
</dbReference>
<dbReference type="PANTHER" id="PTHR48103:SF2">
    <property type="entry name" value="MIDASIN"/>
    <property type="match status" value="1"/>
</dbReference>
<feature type="domain" description="VWFA" evidence="11">
    <location>
        <begin position="5271"/>
        <end position="5470"/>
    </location>
</feature>
<evidence type="ECO:0000256" key="8">
    <source>
        <dbReference type="ARBA" id="ARBA00023242"/>
    </source>
</evidence>
<comment type="function">
    <text evidence="9">Nuclear chaperone required for maturation and nuclear export of pre-60S ribosome subunits.</text>
</comment>
<dbReference type="GO" id="GO:0005654">
    <property type="term" value="C:nucleoplasm"/>
    <property type="evidence" value="ECO:0007669"/>
    <property type="project" value="UniProtKB-SubCell"/>
</dbReference>
<dbReference type="FunFam" id="3.40.50.410:FF:000114">
    <property type="entry name" value="Midasin"/>
    <property type="match status" value="1"/>
</dbReference>
<dbReference type="OMA" id="ILEQWHR"/>
<feature type="region of interest" description="Disordered" evidence="10">
    <location>
        <begin position="4613"/>
        <end position="4640"/>
    </location>
</feature>
<comment type="similarity">
    <text evidence="3 9">Belongs to the midasin family.</text>
</comment>
<dbReference type="GO" id="GO:0000055">
    <property type="term" value="P:ribosomal large subunit export from nucleus"/>
    <property type="evidence" value="ECO:0007669"/>
    <property type="project" value="TreeGrafter"/>
</dbReference>
<feature type="compositionally biased region" description="Polar residues" evidence="10">
    <location>
        <begin position="4927"/>
        <end position="4957"/>
    </location>
</feature>
<proteinExistence type="inferred from homology"/>
<dbReference type="CDD" id="cd00009">
    <property type="entry name" value="AAA"/>
    <property type="match status" value="2"/>
</dbReference>
<dbReference type="EMBL" id="LRBV02000005">
    <property type="status" value="NOT_ANNOTATED_CDS"/>
    <property type="molecule type" value="Genomic_DNA"/>
</dbReference>
<name>A0A7N2LK58_QUELO</name>